<dbReference type="RefSeq" id="WP_186907987.1">
    <property type="nucleotide sequence ID" value="NZ_JACOPP010000013.1"/>
</dbReference>
<dbReference type="EMBL" id="JACOPP010000013">
    <property type="protein sequence ID" value="MBC5734097.1"/>
    <property type="molecule type" value="Genomic_DNA"/>
</dbReference>
<evidence type="ECO:0000313" key="2">
    <source>
        <dbReference type="Proteomes" id="UP000661435"/>
    </source>
</evidence>
<accession>A0A8J6JF14</accession>
<protein>
    <submittedName>
        <fullName evidence="1">Molybdopterin oxidoreductase</fullName>
    </submittedName>
</protein>
<dbReference type="AlphaFoldDB" id="A0A8J6JF14"/>
<name>A0A8J6JF14_9FIRM</name>
<dbReference type="Proteomes" id="UP000661435">
    <property type="component" value="Unassembled WGS sequence"/>
</dbReference>
<evidence type="ECO:0000313" key="1">
    <source>
        <dbReference type="EMBL" id="MBC5734097.1"/>
    </source>
</evidence>
<gene>
    <name evidence="1" type="ORF">H8S57_10220</name>
</gene>
<reference evidence="1" key="1">
    <citation type="submission" date="2020-08" db="EMBL/GenBank/DDBJ databases">
        <title>Genome public.</title>
        <authorList>
            <person name="Liu C."/>
            <person name="Sun Q."/>
        </authorList>
    </citation>
    <scope>NUCLEOTIDE SEQUENCE</scope>
    <source>
        <strain evidence="1">NSJ-51</strain>
    </source>
</reference>
<organism evidence="1 2">
    <name type="scientific">Lawsonibacter hominis</name>
    <dbReference type="NCBI Taxonomy" id="2763053"/>
    <lineage>
        <taxon>Bacteria</taxon>
        <taxon>Bacillati</taxon>
        <taxon>Bacillota</taxon>
        <taxon>Clostridia</taxon>
        <taxon>Eubacteriales</taxon>
        <taxon>Oscillospiraceae</taxon>
        <taxon>Lawsonibacter</taxon>
    </lineage>
</organism>
<keyword evidence="2" id="KW-1185">Reference proteome</keyword>
<comment type="caution">
    <text evidence="1">The sequence shown here is derived from an EMBL/GenBank/DDBJ whole genome shotgun (WGS) entry which is preliminary data.</text>
</comment>
<sequence>MKRRDYLWCALNLLLDHEEELGRLCPSCRAQAEEGRCPVCGGAAGEYLGGENAAFDEERFERLMRGETD</sequence>
<proteinExistence type="predicted"/>